<gene>
    <name evidence="1" type="ORF">OS493_005503</name>
</gene>
<comment type="caution">
    <text evidence="1">The sequence shown here is derived from an EMBL/GenBank/DDBJ whole genome shotgun (WGS) entry which is preliminary data.</text>
</comment>
<accession>A0A9X0CMI6</accession>
<dbReference type="EMBL" id="MU827303">
    <property type="protein sequence ID" value="KAJ7365396.1"/>
    <property type="molecule type" value="Genomic_DNA"/>
</dbReference>
<sequence>MLINKTLFGHIYCRICPVRLQIPLNATEEVRNRKVPARQSFSFEVDARIRTDNKSLVCREHKGFARTCFVSSIAAMNSSNTLKISLDGVSMFVMKPLLIFCVYID</sequence>
<proteinExistence type="predicted"/>
<name>A0A9X0CMI6_9CNID</name>
<evidence type="ECO:0000313" key="2">
    <source>
        <dbReference type="Proteomes" id="UP001163046"/>
    </source>
</evidence>
<keyword evidence="2" id="KW-1185">Reference proteome</keyword>
<organism evidence="1 2">
    <name type="scientific">Desmophyllum pertusum</name>
    <dbReference type="NCBI Taxonomy" id="174260"/>
    <lineage>
        <taxon>Eukaryota</taxon>
        <taxon>Metazoa</taxon>
        <taxon>Cnidaria</taxon>
        <taxon>Anthozoa</taxon>
        <taxon>Hexacorallia</taxon>
        <taxon>Scleractinia</taxon>
        <taxon>Caryophylliina</taxon>
        <taxon>Caryophylliidae</taxon>
        <taxon>Desmophyllum</taxon>
    </lineage>
</organism>
<protein>
    <submittedName>
        <fullName evidence="1">Uncharacterized protein</fullName>
    </submittedName>
</protein>
<dbReference type="AlphaFoldDB" id="A0A9X0CMI6"/>
<reference evidence="1" key="1">
    <citation type="submission" date="2023-01" db="EMBL/GenBank/DDBJ databases">
        <title>Genome assembly of the deep-sea coral Lophelia pertusa.</title>
        <authorList>
            <person name="Herrera S."/>
            <person name="Cordes E."/>
        </authorList>
    </citation>
    <scope>NUCLEOTIDE SEQUENCE</scope>
    <source>
        <strain evidence="1">USNM1676648</strain>
        <tissue evidence="1">Polyp</tissue>
    </source>
</reference>
<evidence type="ECO:0000313" key="1">
    <source>
        <dbReference type="EMBL" id="KAJ7365396.1"/>
    </source>
</evidence>
<dbReference type="Proteomes" id="UP001163046">
    <property type="component" value="Unassembled WGS sequence"/>
</dbReference>